<name>A0A7D5V4I1_9HYPO</name>
<dbReference type="KEGG" id="mbrn:26243345"/>
<feature type="signal peptide" evidence="1">
    <location>
        <begin position="1"/>
        <end position="20"/>
    </location>
</feature>
<dbReference type="GeneID" id="26243345"/>
<dbReference type="RefSeq" id="XP_014543958.1">
    <property type="nucleotide sequence ID" value="XM_014688472.1"/>
</dbReference>
<dbReference type="AlphaFoldDB" id="A0A7D5V4I1"/>
<keyword evidence="1" id="KW-0732">Signal</keyword>
<keyword evidence="3" id="KW-1185">Reference proteome</keyword>
<evidence type="ECO:0008006" key="4">
    <source>
        <dbReference type="Google" id="ProtNLM"/>
    </source>
</evidence>
<dbReference type="Gene3D" id="1.10.490.40">
    <property type="entry name" value="Diphtheria toxin, translocation domain"/>
    <property type="match status" value="1"/>
</dbReference>
<dbReference type="Proteomes" id="UP000510686">
    <property type="component" value="Chromosome 7"/>
</dbReference>
<dbReference type="EMBL" id="CP058938">
    <property type="protein sequence ID" value="QLI74238.1"/>
    <property type="molecule type" value="Genomic_DNA"/>
</dbReference>
<organism evidence="2 3">
    <name type="scientific">Metarhizium brunneum</name>
    <dbReference type="NCBI Taxonomy" id="500148"/>
    <lineage>
        <taxon>Eukaryota</taxon>
        <taxon>Fungi</taxon>
        <taxon>Dikarya</taxon>
        <taxon>Ascomycota</taxon>
        <taxon>Pezizomycotina</taxon>
        <taxon>Sordariomycetes</taxon>
        <taxon>Hypocreomycetidae</taxon>
        <taxon>Hypocreales</taxon>
        <taxon>Clavicipitaceae</taxon>
        <taxon>Metarhizium</taxon>
    </lineage>
</organism>
<proteinExistence type="predicted"/>
<evidence type="ECO:0000313" key="2">
    <source>
        <dbReference type="EMBL" id="QLI74238.1"/>
    </source>
</evidence>
<dbReference type="OrthoDB" id="4917004at2759"/>
<evidence type="ECO:0000256" key="1">
    <source>
        <dbReference type="SAM" id="SignalP"/>
    </source>
</evidence>
<evidence type="ECO:0000313" key="3">
    <source>
        <dbReference type="Proteomes" id="UP000510686"/>
    </source>
</evidence>
<sequence>MRFKHFLAIFGSALIAAAYSTPGAYERLLYYYAYKLDNMGGGKTIAGGCPGPESGCSFDQFVHFIEGRGPSEATVKITSEEFPPIEPTVELLVKAGKTGTIAESRIISNAKDYPDLFKKLGTNLSGILQKTQGFKHGTLNGQALEDTLREVRANIVLSMKRVFDGRVRATIDSFKPYEGLKVVTNGATAIDFDQTVAENKGSITKEKLQELWDQHLGGRQVTEKIVAEFKPLAEYTPTIRENAEGQINLEETFKTAVEENPWMKASWFKKKYLHSVRGNHQTNIKELNTALESIEPLVCATSKARKREVARLDKRQGVNACFSWEFPEIKEIIDLPPVAEGSEGVIDAETLATGRFVERANRANQVSSEEFETAIGERLPKIPDSWLKNGVKTFHEAREQIGYKPMEPTSADLVPGRGGKLSGTLGKLAGAAGGALWVNGIVQAFRTNSTDLDKAAAFTAIVPFIGCGVTTAAGAEKGHDIDLVTVDAVLCGIADVLLFGPLAPFGFALHFVRFVMSFFPHPPEPPKFEEMRESRDDSWAEALSKVYGTVYSNSRTDPTQSFAAKLESVFAIDAVSVLSEAAGRIGALNASGSPDLYHPSALGEGETVDLAVLEKGTLQAIHKIRADRWNVVARRQREFLLDIPQEFANGTAFSLSELSKKVNDGFIEHINSDKFIENFRDQSRLDDIADAVFAGGPSVKPIDHYSEARTQMKEVGRRLSESLPPLPQALNVAFVLGQSKGMAFAQNETLDLRSYFDTEVREALVEDIPHLYRDLILIRHTHQTALFLQGRLKEEEFDDSVFPVDHPALLKGLRLLAAMKFGKIHEAEKIEHMDKVLGRDSMGRHPTAHPDFTNPSIPPLTALKPRKHKLLVSLAIGLLEVVRDSQLNDDMAQYLRDSLAETRSKNWEAMQQRFKAMQAVLKKISQRDVGGPPTPEEFLNKHLKSCVEENGSKTETCRHVVESCYSADDTSDGFASECIRDAFLPDEEAGRKMRTKQRELCSKFPGPRECTRALRSCGGTWPKSRIQVIWACAAKALPKTDGADADAAVMPGSTS</sequence>
<protein>
    <recommendedName>
        <fullName evidence="4">Heat-labile enterotoxin, A chain</fullName>
    </recommendedName>
</protein>
<feature type="chain" id="PRO_5028825393" description="Heat-labile enterotoxin, A chain" evidence="1">
    <location>
        <begin position="21"/>
        <end position="1055"/>
    </location>
</feature>
<reference evidence="2 3" key="1">
    <citation type="submission" date="2020-07" db="EMBL/GenBank/DDBJ databases">
        <title>Telomere length de novo assembly of all 7 chromosomes of the fungus, Metarhizium brunneum, using a novel assembly pipeline.</title>
        <authorList>
            <person name="Saud z."/>
            <person name="Kortsinoglou A."/>
            <person name="Kouvelis V.N."/>
            <person name="Butt T.M."/>
        </authorList>
    </citation>
    <scope>NUCLEOTIDE SEQUENCE [LARGE SCALE GENOMIC DNA]</scope>
    <source>
        <strain evidence="2 3">4556</strain>
    </source>
</reference>
<accession>A0A7D5V4I1</accession>
<gene>
    <name evidence="2" type="ORF">G6M90_00g108920</name>
</gene>